<dbReference type="RefSeq" id="XP_070889325.1">
    <property type="nucleotide sequence ID" value="XM_071028345.1"/>
</dbReference>
<keyword evidence="4" id="KW-1133">Transmembrane helix</keyword>
<evidence type="ECO:0000313" key="7">
    <source>
        <dbReference type="EMBL" id="KAL2870346.1"/>
    </source>
</evidence>
<name>A0ABR4M0L9_9EURO</name>
<dbReference type="EMBL" id="JBFXLQ010000006">
    <property type="protein sequence ID" value="KAL2870346.1"/>
    <property type="molecule type" value="Genomic_DNA"/>
</dbReference>
<evidence type="ECO:0000256" key="2">
    <source>
        <dbReference type="ARBA" id="ARBA00022475"/>
    </source>
</evidence>
<dbReference type="InterPro" id="IPR051211">
    <property type="entry name" value="PG_lysyltransferase"/>
</dbReference>
<dbReference type="GeneID" id="98143417"/>
<proteinExistence type="predicted"/>
<evidence type="ECO:0000256" key="3">
    <source>
        <dbReference type="ARBA" id="ARBA00022692"/>
    </source>
</evidence>
<evidence type="ECO:0000259" key="6">
    <source>
        <dbReference type="Pfam" id="PF09924"/>
    </source>
</evidence>
<evidence type="ECO:0000313" key="8">
    <source>
        <dbReference type="Proteomes" id="UP001610432"/>
    </source>
</evidence>
<protein>
    <recommendedName>
        <fullName evidence="6">Phosphatidylglycerol lysyltransferase C-terminal domain-containing protein</fullName>
    </recommendedName>
</protein>
<dbReference type="Pfam" id="PF09924">
    <property type="entry name" value="LPG_synthase_C"/>
    <property type="match status" value="1"/>
</dbReference>
<feature type="domain" description="Phosphatidylglycerol lysyltransferase C-terminal" evidence="6">
    <location>
        <begin position="2"/>
        <end position="147"/>
    </location>
</feature>
<comment type="caution">
    <text evidence="7">The sequence shown here is derived from an EMBL/GenBank/DDBJ whole genome shotgun (WGS) entry which is preliminary data.</text>
</comment>
<accession>A0ABR4M0L9</accession>
<keyword evidence="5" id="KW-0472">Membrane</keyword>
<reference evidence="7 8" key="1">
    <citation type="submission" date="2024-07" db="EMBL/GenBank/DDBJ databases">
        <title>Section-level genome sequencing and comparative genomics of Aspergillus sections Usti and Cavernicolus.</title>
        <authorList>
            <consortium name="Lawrence Berkeley National Laboratory"/>
            <person name="Nybo J.L."/>
            <person name="Vesth T.C."/>
            <person name="Theobald S."/>
            <person name="Frisvad J.C."/>
            <person name="Larsen T.O."/>
            <person name="Kjaerboelling I."/>
            <person name="Rothschild-Mancinelli K."/>
            <person name="Lyhne E.K."/>
            <person name="Kogle M.E."/>
            <person name="Barry K."/>
            <person name="Clum A."/>
            <person name="Na H."/>
            <person name="Ledsgaard L."/>
            <person name="Lin J."/>
            <person name="Lipzen A."/>
            <person name="Kuo A."/>
            <person name="Riley R."/>
            <person name="Mondo S."/>
            <person name="Labutti K."/>
            <person name="Haridas S."/>
            <person name="Pangalinan J."/>
            <person name="Salamov A.A."/>
            <person name="Simmons B.A."/>
            <person name="Magnuson J.K."/>
            <person name="Chen J."/>
            <person name="Drula E."/>
            <person name="Henrissat B."/>
            <person name="Wiebenga A."/>
            <person name="Lubbers R.J."/>
            <person name="Gomes A.C."/>
            <person name="Macurrencykelacurrency M.R."/>
            <person name="Stajich J."/>
            <person name="Grigoriev I.V."/>
            <person name="Mortensen U.H."/>
            <person name="De Vries R.P."/>
            <person name="Baker S.E."/>
            <person name="Andersen M.R."/>
        </authorList>
    </citation>
    <scope>NUCLEOTIDE SEQUENCE [LARGE SCALE GENOMIC DNA]</scope>
    <source>
        <strain evidence="7 8">CBS 449.75</strain>
    </source>
</reference>
<dbReference type="PANTHER" id="PTHR34697:SF2">
    <property type="entry name" value="PHOSPHATIDYLGLYCEROL LYSYLTRANSFERASE"/>
    <property type="match status" value="1"/>
</dbReference>
<gene>
    <name evidence="7" type="ORF">BJX67DRAFT_345281</name>
</gene>
<dbReference type="Proteomes" id="UP001610432">
    <property type="component" value="Unassembled WGS sequence"/>
</dbReference>
<dbReference type="PANTHER" id="PTHR34697">
    <property type="entry name" value="PHOSPHATIDYLGLYCEROL LYSYLTRANSFERASE"/>
    <property type="match status" value="1"/>
</dbReference>
<comment type="subcellular location">
    <subcellularLocation>
        <location evidence="1">Cell membrane</location>
        <topology evidence="1">Multi-pass membrane protein</topology>
    </subcellularLocation>
</comment>
<evidence type="ECO:0000256" key="5">
    <source>
        <dbReference type="ARBA" id="ARBA00023136"/>
    </source>
</evidence>
<evidence type="ECO:0000256" key="1">
    <source>
        <dbReference type="ARBA" id="ARBA00004651"/>
    </source>
</evidence>
<keyword evidence="3" id="KW-0812">Transmembrane</keyword>
<dbReference type="InterPro" id="IPR024320">
    <property type="entry name" value="LPG_synthase_C"/>
</dbReference>
<sequence length="216" mass="24424">MAIYKSWCTERKSSRQPQAFTTAYEPFSMPELMLYIYSRGPDNRANGFAALRWIGAKNGYHIDPCVAVPGSPRGISDLLLFSAMALLRRAGVSHLSFGCEPFEQIGEISGMMKPMKRLTRLCYRFTFQRLPLSGKRAYHEKFRPDDVQDSALFLLFPSGVPDPRQVIALVHTANISVRKLIFGEVTSVSKRLYLSQSRVRTMNLFSKSPPNPEHSS</sequence>
<evidence type="ECO:0000256" key="4">
    <source>
        <dbReference type="ARBA" id="ARBA00022989"/>
    </source>
</evidence>
<organism evidence="7 8">
    <name type="scientific">Aspergillus lucknowensis</name>
    <dbReference type="NCBI Taxonomy" id="176173"/>
    <lineage>
        <taxon>Eukaryota</taxon>
        <taxon>Fungi</taxon>
        <taxon>Dikarya</taxon>
        <taxon>Ascomycota</taxon>
        <taxon>Pezizomycotina</taxon>
        <taxon>Eurotiomycetes</taxon>
        <taxon>Eurotiomycetidae</taxon>
        <taxon>Eurotiales</taxon>
        <taxon>Aspergillaceae</taxon>
        <taxon>Aspergillus</taxon>
        <taxon>Aspergillus subgen. Nidulantes</taxon>
    </lineage>
</organism>
<keyword evidence="8" id="KW-1185">Reference proteome</keyword>
<keyword evidence="2" id="KW-1003">Cell membrane</keyword>